<reference evidence="1 2" key="1">
    <citation type="submission" date="2018-04" db="EMBL/GenBank/DDBJ databases">
        <authorList>
            <person name="Huttner S."/>
            <person name="Dainat J."/>
        </authorList>
    </citation>
    <scope>NUCLEOTIDE SEQUENCE [LARGE SCALE GENOMIC DNA]</scope>
</reference>
<dbReference type="AlphaFoldDB" id="A0A446BMP4"/>
<gene>
    <name evidence="1" type="ORF">TT172_LOCUS6175</name>
</gene>
<dbReference type="Proteomes" id="UP000289323">
    <property type="component" value="Unassembled WGS sequence"/>
</dbReference>
<accession>A0A446BMP4</accession>
<protein>
    <submittedName>
        <fullName evidence="1">12970df1-7344-499f-b63c-e03dc0102a2c</fullName>
    </submittedName>
</protein>
<sequence>MRNYWGPPSGVAQKCSSQAVEVIFTCFVLSGHDTVSPSETWSGVVEDEFDSVIIFDAA</sequence>
<name>A0A446BMP4_9PEZI</name>
<dbReference type="EMBL" id="OUUZ01000011">
    <property type="protein sequence ID" value="SPQ23756.1"/>
    <property type="molecule type" value="Genomic_DNA"/>
</dbReference>
<evidence type="ECO:0000313" key="2">
    <source>
        <dbReference type="Proteomes" id="UP000289323"/>
    </source>
</evidence>
<organism evidence="1 2">
    <name type="scientific">Thermothielavioides terrestris</name>
    <dbReference type="NCBI Taxonomy" id="2587410"/>
    <lineage>
        <taxon>Eukaryota</taxon>
        <taxon>Fungi</taxon>
        <taxon>Dikarya</taxon>
        <taxon>Ascomycota</taxon>
        <taxon>Pezizomycotina</taxon>
        <taxon>Sordariomycetes</taxon>
        <taxon>Sordariomycetidae</taxon>
        <taxon>Sordariales</taxon>
        <taxon>Chaetomiaceae</taxon>
        <taxon>Thermothielavioides</taxon>
    </lineage>
</organism>
<proteinExistence type="predicted"/>
<evidence type="ECO:0000313" key="1">
    <source>
        <dbReference type="EMBL" id="SPQ23756.1"/>
    </source>
</evidence>